<dbReference type="GeneID" id="6075448"/>
<keyword evidence="2" id="KW-1185">Reference proteome</keyword>
<reference evidence="1 2" key="1">
    <citation type="journal article" date="2008" name="Nature">
        <title>The genome of Laccaria bicolor provides insights into mycorrhizal symbiosis.</title>
        <authorList>
            <person name="Martin F."/>
            <person name="Aerts A."/>
            <person name="Ahren D."/>
            <person name="Brun A."/>
            <person name="Danchin E.G.J."/>
            <person name="Duchaussoy F."/>
            <person name="Gibon J."/>
            <person name="Kohler A."/>
            <person name="Lindquist E."/>
            <person name="Pereda V."/>
            <person name="Salamov A."/>
            <person name="Shapiro H.J."/>
            <person name="Wuyts J."/>
            <person name="Blaudez D."/>
            <person name="Buee M."/>
            <person name="Brokstein P."/>
            <person name="Canbaeck B."/>
            <person name="Cohen D."/>
            <person name="Courty P.E."/>
            <person name="Coutinho P.M."/>
            <person name="Delaruelle C."/>
            <person name="Detter J.C."/>
            <person name="Deveau A."/>
            <person name="DiFazio S."/>
            <person name="Duplessis S."/>
            <person name="Fraissinet-Tachet L."/>
            <person name="Lucic E."/>
            <person name="Frey-Klett P."/>
            <person name="Fourrey C."/>
            <person name="Feussner I."/>
            <person name="Gay G."/>
            <person name="Grimwood J."/>
            <person name="Hoegger P.J."/>
            <person name="Jain P."/>
            <person name="Kilaru S."/>
            <person name="Labbe J."/>
            <person name="Lin Y.C."/>
            <person name="Legue V."/>
            <person name="Le Tacon F."/>
            <person name="Marmeisse R."/>
            <person name="Melayah D."/>
            <person name="Montanini B."/>
            <person name="Muratet M."/>
            <person name="Nehls U."/>
            <person name="Niculita-Hirzel H."/>
            <person name="Oudot-Le Secq M.P."/>
            <person name="Peter M."/>
            <person name="Quesneville H."/>
            <person name="Rajashekar B."/>
            <person name="Reich M."/>
            <person name="Rouhier N."/>
            <person name="Schmutz J."/>
            <person name="Yin T."/>
            <person name="Chalot M."/>
            <person name="Henrissat B."/>
            <person name="Kuees U."/>
            <person name="Lucas S."/>
            <person name="Van de Peer Y."/>
            <person name="Podila G.K."/>
            <person name="Polle A."/>
            <person name="Pukkila P.J."/>
            <person name="Richardson P.M."/>
            <person name="Rouze P."/>
            <person name="Sanders I.R."/>
            <person name="Stajich J.E."/>
            <person name="Tunlid A."/>
            <person name="Tuskan G."/>
            <person name="Grigoriev I.V."/>
        </authorList>
    </citation>
    <scope>NUCLEOTIDE SEQUENCE [LARGE SCALE GENOMIC DNA]</scope>
    <source>
        <strain evidence="2">S238N-H82 / ATCC MYA-4686</strain>
    </source>
</reference>
<dbReference type="InParanoid" id="B0D7R8"/>
<dbReference type="HOGENOM" id="CLU_2427388_0_0_1"/>
<name>B0D7R8_LACBS</name>
<protein>
    <submittedName>
        <fullName evidence="1">Predicted protein</fullName>
    </submittedName>
</protein>
<accession>B0D7R8</accession>
<proteinExistence type="predicted"/>
<dbReference type="AlphaFoldDB" id="B0D7R8"/>
<sequence length="91" mass="9916">MCETGGDVGHFVSSERNLYKCIVRLELLVVGGPLIGVPNVIASTSTSTQPFFKQLEVYVDKLEGDLTTSRRQEDLVERDRSVVSCVGVPSS</sequence>
<evidence type="ECO:0000313" key="2">
    <source>
        <dbReference type="Proteomes" id="UP000001194"/>
    </source>
</evidence>
<dbReference type="RefSeq" id="XP_001880045.1">
    <property type="nucleotide sequence ID" value="XM_001880010.1"/>
</dbReference>
<evidence type="ECO:0000313" key="1">
    <source>
        <dbReference type="EMBL" id="EDR09696.1"/>
    </source>
</evidence>
<dbReference type="EMBL" id="DS547099">
    <property type="protein sequence ID" value="EDR09696.1"/>
    <property type="molecule type" value="Genomic_DNA"/>
</dbReference>
<organism evidence="2">
    <name type="scientific">Laccaria bicolor (strain S238N-H82 / ATCC MYA-4686)</name>
    <name type="common">Bicoloured deceiver</name>
    <name type="synonym">Laccaria laccata var. bicolor</name>
    <dbReference type="NCBI Taxonomy" id="486041"/>
    <lineage>
        <taxon>Eukaryota</taxon>
        <taxon>Fungi</taxon>
        <taxon>Dikarya</taxon>
        <taxon>Basidiomycota</taxon>
        <taxon>Agaricomycotina</taxon>
        <taxon>Agaricomycetes</taxon>
        <taxon>Agaricomycetidae</taxon>
        <taxon>Agaricales</taxon>
        <taxon>Agaricineae</taxon>
        <taxon>Hydnangiaceae</taxon>
        <taxon>Laccaria</taxon>
    </lineage>
</organism>
<dbReference type="Proteomes" id="UP000001194">
    <property type="component" value="Unassembled WGS sequence"/>
</dbReference>
<gene>
    <name evidence="1" type="ORF">LACBIDRAFT_319057</name>
</gene>
<dbReference type="KEGG" id="lbc:LACBIDRAFT_319057"/>